<accession>A0A1I4QU04</accession>
<dbReference type="PANTHER" id="PTHR48207:SF3">
    <property type="entry name" value="SUCCINATE--HYDROXYMETHYLGLUTARATE COA-TRANSFERASE"/>
    <property type="match status" value="1"/>
</dbReference>
<organism evidence="2 3">
    <name type="scientific">Thermodesulforhabdus norvegica</name>
    <dbReference type="NCBI Taxonomy" id="39841"/>
    <lineage>
        <taxon>Bacteria</taxon>
        <taxon>Pseudomonadati</taxon>
        <taxon>Thermodesulfobacteriota</taxon>
        <taxon>Syntrophobacteria</taxon>
        <taxon>Syntrophobacterales</taxon>
        <taxon>Thermodesulforhabdaceae</taxon>
        <taxon>Thermodesulforhabdus</taxon>
    </lineage>
</organism>
<dbReference type="Proteomes" id="UP000199611">
    <property type="component" value="Unassembled WGS sequence"/>
</dbReference>
<dbReference type="Gene3D" id="3.40.50.10540">
    <property type="entry name" value="Crotonobetainyl-coa:carnitine coa-transferase, domain 1"/>
    <property type="match status" value="1"/>
</dbReference>
<reference evidence="2 3" key="1">
    <citation type="submission" date="2016-10" db="EMBL/GenBank/DDBJ databases">
        <authorList>
            <person name="de Groot N.N."/>
        </authorList>
    </citation>
    <scope>NUCLEOTIDE SEQUENCE [LARGE SCALE GENOMIC DNA]</scope>
    <source>
        <strain evidence="2 3">DSM 9990</strain>
    </source>
</reference>
<dbReference type="RefSeq" id="WP_093392787.1">
    <property type="nucleotide sequence ID" value="NZ_FOUU01000001.1"/>
</dbReference>
<protein>
    <submittedName>
        <fullName evidence="2">Formyl-CoA transferase</fullName>
    </submittedName>
</protein>
<dbReference type="InterPro" id="IPR023606">
    <property type="entry name" value="CoA-Trfase_III_dom_1_sf"/>
</dbReference>
<keyword evidence="3" id="KW-1185">Reference proteome</keyword>
<evidence type="ECO:0000313" key="2">
    <source>
        <dbReference type="EMBL" id="SFM43210.1"/>
    </source>
</evidence>
<dbReference type="SUPFAM" id="SSF89796">
    <property type="entry name" value="CoA-transferase family III (CaiB/BaiF)"/>
    <property type="match status" value="1"/>
</dbReference>
<dbReference type="GO" id="GO:0008410">
    <property type="term" value="F:CoA-transferase activity"/>
    <property type="evidence" value="ECO:0007669"/>
    <property type="project" value="TreeGrafter"/>
</dbReference>
<dbReference type="EMBL" id="FOUU01000001">
    <property type="protein sequence ID" value="SFM43210.1"/>
    <property type="molecule type" value="Genomic_DNA"/>
</dbReference>
<dbReference type="Gene3D" id="3.30.1540.10">
    <property type="entry name" value="formyl-coa transferase, domain 3"/>
    <property type="match status" value="1"/>
</dbReference>
<keyword evidence="1 2" id="KW-0808">Transferase</keyword>
<dbReference type="OrthoDB" id="9781472at2"/>
<dbReference type="InterPro" id="IPR003673">
    <property type="entry name" value="CoA-Trfase_fam_III"/>
</dbReference>
<dbReference type="AlphaFoldDB" id="A0A1I4QU04"/>
<sequence>MKGSDKPLKGIKVLDLSRVLAGPYCSMMLGDLGADVIKVEKPGEGDETRAWGPPNAGGESAYYLCVNRNKRSITVDMKTPEGQEIIRKLAERSDVVLENYKVGTLQRLGLGYEDLKKINPRLIYCSITGFGQYGPYKDRPGYDFIIQGMGGIMSITGEPDGPPMKVGVAIVDITAGLFACSSILAALYHRERTGRGQYIDIALLDSVVAWLANVGSNYLISGELPKRYGNAHPNIVPYEPFKTKDGTYIAVGVGNDRQWQVFCKIIGLEELAKDPRFATNPQRVVNRKELIPIIAGKMLEKTSEEWLRELEKNKIPCGPINTLDRVFSDPQVQARQMVVEVPHPTAGSIKLVASPMKFSDTPCTVDRYPPLLGEHTEEVLSELGYSAEEIARLRKKGVI</sequence>
<evidence type="ECO:0000313" key="3">
    <source>
        <dbReference type="Proteomes" id="UP000199611"/>
    </source>
</evidence>
<dbReference type="InterPro" id="IPR050483">
    <property type="entry name" value="CoA-transferase_III_domain"/>
</dbReference>
<name>A0A1I4QU04_9BACT</name>
<dbReference type="InterPro" id="IPR044855">
    <property type="entry name" value="CoA-Trfase_III_dom3_sf"/>
</dbReference>
<proteinExistence type="predicted"/>
<dbReference type="STRING" id="39841.SAMN05660836_00210"/>
<dbReference type="Pfam" id="PF02515">
    <property type="entry name" value="CoA_transf_3"/>
    <property type="match status" value="1"/>
</dbReference>
<gene>
    <name evidence="2" type="ORF">SAMN05660836_00210</name>
</gene>
<evidence type="ECO:0000256" key="1">
    <source>
        <dbReference type="ARBA" id="ARBA00022679"/>
    </source>
</evidence>
<dbReference type="PANTHER" id="PTHR48207">
    <property type="entry name" value="SUCCINATE--HYDROXYMETHYLGLUTARATE COA-TRANSFERASE"/>
    <property type="match status" value="1"/>
</dbReference>